<accession>A0ABN9WH38</accession>
<evidence type="ECO:0000256" key="1">
    <source>
        <dbReference type="SAM" id="MobiDB-lite"/>
    </source>
</evidence>
<feature type="non-terminal residue" evidence="2">
    <location>
        <position position="1"/>
    </location>
</feature>
<keyword evidence="3" id="KW-1185">Reference proteome</keyword>
<feature type="non-terminal residue" evidence="2">
    <location>
        <position position="133"/>
    </location>
</feature>
<dbReference type="EMBL" id="CAUYUJ010018580">
    <property type="protein sequence ID" value="CAK0884724.1"/>
    <property type="molecule type" value="Genomic_DNA"/>
</dbReference>
<organism evidence="2 3">
    <name type="scientific">Prorocentrum cordatum</name>
    <dbReference type="NCBI Taxonomy" id="2364126"/>
    <lineage>
        <taxon>Eukaryota</taxon>
        <taxon>Sar</taxon>
        <taxon>Alveolata</taxon>
        <taxon>Dinophyceae</taxon>
        <taxon>Prorocentrales</taxon>
        <taxon>Prorocentraceae</taxon>
        <taxon>Prorocentrum</taxon>
    </lineage>
</organism>
<evidence type="ECO:0000313" key="3">
    <source>
        <dbReference type="Proteomes" id="UP001189429"/>
    </source>
</evidence>
<sequence>AGRGGPAERPRACAGWRPPAAEPARDGGGAPPEDDPPLGGCRFGGWRRCPCARRPPAAPSMSAQPPTDRGPEEWLVQYVAELGHGPRSAEHLRAFAANRGGSLSYAVARQALAEAHGAGARRDHRRSQEAPPP</sequence>
<protein>
    <submittedName>
        <fullName evidence="2">Uncharacterized protein</fullName>
    </submittedName>
</protein>
<feature type="region of interest" description="Disordered" evidence="1">
    <location>
        <begin position="114"/>
        <end position="133"/>
    </location>
</feature>
<dbReference type="Proteomes" id="UP001189429">
    <property type="component" value="Unassembled WGS sequence"/>
</dbReference>
<feature type="region of interest" description="Disordered" evidence="1">
    <location>
        <begin position="1"/>
        <end position="72"/>
    </location>
</feature>
<reference evidence="2" key="1">
    <citation type="submission" date="2023-10" db="EMBL/GenBank/DDBJ databases">
        <authorList>
            <person name="Chen Y."/>
            <person name="Shah S."/>
            <person name="Dougan E. K."/>
            <person name="Thang M."/>
            <person name="Chan C."/>
        </authorList>
    </citation>
    <scope>NUCLEOTIDE SEQUENCE [LARGE SCALE GENOMIC DNA]</scope>
</reference>
<evidence type="ECO:0000313" key="2">
    <source>
        <dbReference type="EMBL" id="CAK0884724.1"/>
    </source>
</evidence>
<gene>
    <name evidence="2" type="ORF">PCOR1329_LOCUS66544</name>
</gene>
<name>A0ABN9WH38_9DINO</name>
<comment type="caution">
    <text evidence="2">The sequence shown here is derived from an EMBL/GenBank/DDBJ whole genome shotgun (WGS) entry which is preliminary data.</text>
</comment>
<proteinExistence type="predicted"/>
<feature type="compositionally biased region" description="Basic and acidic residues" evidence="1">
    <location>
        <begin position="1"/>
        <end position="11"/>
    </location>
</feature>